<protein>
    <recommendedName>
        <fullName evidence="7">AP2/ERF domain-containing protein</fullName>
    </recommendedName>
</protein>
<evidence type="ECO:0000256" key="5">
    <source>
        <dbReference type="ARBA" id="ARBA00023242"/>
    </source>
</evidence>
<feature type="region of interest" description="Disordered" evidence="6">
    <location>
        <begin position="1"/>
        <end position="64"/>
    </location>
</feature>
<keyword evidence="2" id="KW-0805">Transcription regulation</keyword>
<feature type="compositionally biased region" description="Low complexity" evidence="6">
    <location>
        <begin position="1"/>
        <end position="29"/>
    </location>
</feature>
<keyword evidence="4" id="KW-0804">Transcription</keyword>
<name>A0A6V7Q1B2_ANACO</name>
<dbReference type="GO" id="GO:0005634">
    <property type="term" value="C:nucleus"/>
    <property type="evidence" value="ECO:0007669"/>
    <property type="project" value="UniProtKB-SubCell"/>
</dbReference>
<evidence type="ECO:0000256" key="4">
    <source>
        <dbReference type="ARBA" id="ARBA00023163"/>
    </source>
</evidence>
<dbReference type="InterPro" id="IPR001471">
    <property type="entry name" value="AP2/ERF_dom"/>
</dbReference>
<dbReference type="GO" id="GO:0003677">
    <property type="term" value="F:DNA binding"/>
    <property type="evidence" value="ECO:0007669"/>
    <property type="project" value="UniProtKB-KW"/>
</dbReference>
<dbReference type="Gene3D" id="3.30.730.10">
    <property type="entry name" value="AP2/ERF domain"/>
    <property type="match status" value="1"/>
</dbReference>
<dbReference type="SMART" id="SM00380">
    <property type="entry name" value="AP2"/>
    <property type="match status" value="1"/>
</dbReference>
<evidence type="ECO:0000259" key="7">
    <source>
        <dbReference type="PROSITE" id="PS51032"/>
    </source>
</evidence>
<dbReference type="FunFam" id="3.30.730.10:FF:000001">
    <property type="entry name" value="Ethylene-responsive transcription factor 2"/>
    <property type="match status" value="1"/>
</dbReference>
<reference evidence="8" key="1">
    <citation type="submission" date="2020-07" db="EMBL/GenBank/DDBJ databases">
        <authorList>
            <person name="Lin J."/>
        </authorList>
    </citation>
    <scope>NUCLEOTIDE SEQUENCE</scope>
</reference>
<dbReference type="GO" id="GO:0003700">
    <property type="term" value="F:DNA-binding transcription factor activity"/>
    <property type="evidence" value="ECO:0007669"/>
    <property type="project" value="InterPro"/>
</dbReference>
<dbReference type="EMBL" id="LR862131">
    <property type="protein sequence ID" value="CAD1836685.1"/>
    <property type="molecule type" value="Genomic_DNA"/>
</dbReference>
<evidence type="ECO:0000256" key="2">
    <source>
        <dbReference type="ARBA" id="ARBA00023015"/>
    </source>
</evidence>
<dbReference type="PANTHER" id="PTHR31677">
    <property type="entry name" value="AP2 DOMAIN CLASS TRANSCRIPTION FACTOR"/>
    <property type="match status" value="1"/>
</dbReference>
<feature type="region of interest" description="Disordered" evidence="6">
    <location>
        <begin position="220"/>
        <end position="251"/>
    </location>
</feature>
<feature type="domain" description="AP2/ERF" evidence="7">
    <location>
        <begin position="70"/>
        <end position="127"/>
    </location>
</feature>
<proteinExistence type="predicted"/>
<gene>
    <name evidence="8" type="ORF">CB5_LOCUS19896</name>
</gene>
<evidence type="ECO:0000256" key="3">
    <source>
        <dbReference type="ARBA" id="ARBA00023125"/>
    </source>
</evidence>
<keyword evidence="3" id="KW-0238">DNA-binding</keyword>
<dbReference type="PROSITE" id="PS51032">
    <property type="entry name" value="AP2_ERF"/>
    <property type="match status" value="1"/>
</dbReference>
<keyword evidence="5" id="KW-0539">Nucleus</keyword>
<dbReference type="PRINTS" id="PR00367">
    <property type="entry name" value="ETHRSPELEMNT"/>
</dbReference>
<dbReference type="CDD" id="cd00018">
    <property type="entry name" value="AP2"/>
    <property type="match status" value="1"/>
</dbReference>
<comment type="subcellular location">
    <subcellularLocation>
        <location evidence="1">Nucleus</location>
    </subcellularLocation>
</comment>
<dbReference type="InterPro" id="IPR036955">
    <property type="entry name" value="AP2/ERF_dom_sf"/>
</dbReference>
<dbReference type="AlphaFoldDB" id="A0A6V7Q1B2"/>
<dbReference type="PANTHER" id="PTHR31677:SF118">
    <property type="entry name" value="OS04G0399800 PROTEIN"/>
    <property type="match status" value="1"/>
</dbReference>
<sequence length="304" mass="33657">MDFSYFSLSSSSSSRSSVSASDASSSPAKKQSKHREAHRRKQQLQHHFHSSNTTTATAAATAATTNSEARYLGVRRRPWGRYAAEIRDPATKDRHWLGTYDTAEEAAVAYDHAARALRGPRTRTNFAYPDLPPGSSITPFLSPDLKITTHHHLMNVVVASPHPPVSLPPHATHPQYLCNEEEGEEEGMLTSWVDEYTQLGGPIEPCEPIGSGHVEAGVRRSRWTPGPVPWGMRRKRPRCGGTAGGRSRGSTRRCTSRKGMCIARCSGRCQPRRTPRPTDSSSAARLLFSFELIIYRIDLLNLIK</sequence>
<evidence type="ECO:0000256" key="1">
    <source>
        <dbReference type="ARBA" id="ARBA00004123"/>
    </source>
</evidence>
<dbReference type="Pfam" id="PF00847">
    <property type="entry name" value="AP2"/>
    <property type="match status" value="1"/>
</dbReference>
<evidence type="ECO:0000256" key="6">
    <source>
        <dbReference type="SAM" id="MobiDB-lite"/>
    </source>
</evidence>
<organism evidence="8">
    <name type="scientific">Ananas comosus var. bracteatus</name>
    <name type="common">red pineapple</name>
    <dbReference type="NCBI Taxonomy" id="296719"/>
    <lineage>
        <taxon>Eukaryota</taxon>
        <taxon>Viridiplantae</taxon>
        <taxon>Streptophyta</taxon>
        <taxon>Embryophyta</taxon>
        <taxon>Tracheophyta</taxon>
        <taxon>Spermatophyta</taxon>
        <taxon>Magnoliopsida</taxon>
        <taxon>Liliopsida</taxon>
        <taxon>Poales</taxon>
        <taxon>Bromeliaceae</taxon>
        <taxon>Bromelioideae</taxon>
        <taxon>Ananas</taxon>
    </lineage>
</organism>
<dbReference type="InterPro" id="IPR016177">
    <property type="entry name" value="DNA-bd_dom_sf"/>
</dbReference>
<feature type="compositionally biased region" description="Basic residues" evidence="6">
    <location>
        <begin position="30"/>
        <end position="49"/>
    </location>
</feature>
<accession>A0A6V7Q1B2</accession>
<feature type="compositionally biased region" description="Low complexity" evidence="6">
    <location>
        <begin position="53"/>
        <end position="64"/>
    </location>
</feature>
<dbReference type="SUPFAM" id="SSF54171">
    <property type="entry name" value="DNA-binding domain"/>
    <property type="match status" value="1"/>
</dbReference>
<evidence type="ECO:0000313" key="8">
    <source>
        <dbReference type="EMBL" id="CAD1836685.1"/>
    </source>
</evidence>